<dbReference type="PANTHER" id="PTHR30482:SF17">
    <property type="entry name" value="ABC TRANSPORTER ATP-BINDING PROTEIN"/>
    <property type="match status" value="1"/>
</dbReference>
<feature type="transmembrane region" description="Helical" evidence="6">
    <location>
        <begin position="36"/>
        <end position="56"/>
    </location>
</feature>
<keyword evidence="4 6" id="KW-1133">Transmembrane helix</keyword>
<keyword evidence="3 6" id="KW-0812">Transmembrane</keyword>
<accession>A0AAU7M025</accession>
<keyword evidence="5 6" id="KW-0472">Membrane</keyword>
<dbReference type="InterPro" id="IPR043428">
    <property type="entry name" value="LivM-like"/>
</dbReference>
<dbReference type="CDD" id="cd06582">
    <property type="entry name" value="TM_PBP1_LivH_like"/>
    <property type="match status" value="1"/>
</dbReference>
<dbReference type="CDD" id="cd06581">
    <property type="entry name" value="TM_PBP1_LivM_like"/>
    <property type="match status" value="1"/>
</dbReference>
<evidence type="ECO:0000313" key="7">
    <source>
        <dbReference type="EMBL" id="XBP73204.1"/>
    </source>
</evidence>
<feature type="transmembrane region" description="Helical" evidence="6">
    <location>
        <begin position="384"/>
        <end position="407"/>
    </location>
</feature>
<dbReference type="Gene3D" id="1.10.3470.10">
    <property type="entry name" value="ABC transporter involved in vitamin B12 uptake, BtuC"/>
    <property type="match status" value="1"/>
</dbReference>
<feature type="transmembrane region" description="Helical" evidence="6">
    <location>
        <begin position="547"/>
        <end position="565"/>
    </location>
</feature>
<feature type="transmembrane region" description="Helical" evidence="6">
    <location>
        <begin position="498"/>
        <end position="526"/>
    </location>
</feature>
<feature type="transmembrane region" description="Helical" evidence="6">
    <location>
        <begin position="195"/>
        <end position="216"/>
    </location>
</feature>
<evidence type="ECO:0000256" key="2">
    <source>
        <dbReference type="ARBA" id="ARBA00022475"/>
    </source>
</evidence>
<feature type="transmembrane region" description="Helical" evidence="6">
    <location>
        <begin position="6"/>
        <end position="29"/>
    </location>
</feature>
<gene>
    <name evidence="7" type="ORF">ABLV49_24925</name>
</gene>
<evidence type="ECO:0000256" key="4">
    <source>
        <dbReference type="ARBA" id="ARBA00022989"/>
    </source>
</evidence>
<evidence type="ECO:0000256" key="5">
    <source>
        <dbReference type="ARBA" id="ARBA00023136"/>
    </source>
</evidence>
<dbReference type="Pfam" id="PF02653">
    <property type="entry name" value="BPD_transp_2"/>
    <property type="match status" value="2"/>
</dbReference>
<keyword evidence="2" id="KW-1003">Cell membrane</keyword>
<feature type="transmembrane region" description="Helical" evidence="6">
    <location>
        <begin position="585"/>
        <end position="609"/>
    </location>
</feature>
<dbReference type="PANTHER" id="PTHR30482">
    <property type="entry name" value="HIGH-AFFINITY BRANCHED-CHAIN AMINO ACID TRANSPORT SYSTEM PERMEASE"/>
    <property type="match status" value="1"/>
</dbReference>
<dbReference type="InterPro" id="IPR001851">
    <property type="entry name" value="ABC_transp_permease"/>
</dbReference>
<evidence type="ECO:0000256" key="6">
    <source>
        <dbReference type="SAM" id="Phobius"/>
    </source>
</evidence>
<dbReference type="GO" id="GO:0005886">
    <property type="term" value="C:plasma membrane"/>
    <property type="evidence" value="ECO:0007669"/>
    <property type="project" value="UniProtKB-SubCell"/>
</dbReference>
<keyword evidence="7" id="KW-0614">Plasmid</keyword>
<feature type="transmembrane region" description="Helical" evidence="6">
    <location>
        <begin position="621"/>
        <end position="643"/>
    </location>
</feature>
<feature type="transmembrane region" description="Helical" evidence="6">
    <location>
        <begin position="344"/>
        <end position="372"/>
    </location>
</feature>
<feature type="transmembrane region" description="Helical" evidence="6">
    <location>
        <begin position="96"/>
        <end position="116"/>
    </location>
</feature>
<name>A0AAU7M025_9BURK</name>
<dbReference type="RefSeq" id="WP_349283241.1">
    <property type="nucleotide sequence ID" value="NZ_CP157679.1"/>
</dbReference>
<evidence type="ECO:0000256" key="3">
    <source>
        <dbReference type="ARBA" id="ARBA00022692"/>
    </source>
</evidence>
<comment type="subcellular location">
    <subcellularLocation>
        <location evidence="1">Cell membrane</location>
        <topology evidence="1">Multi-pass membrane protein</topology>
    </subcellularLocation>
</comment>
<dbReference type="InterPro" id="IPR037294">
    <property type="entry name" value="ABC_BtuC-like"/>
</dbReference>
<feature type="transmembrane region" description="Helical" evidence="6">
    <location>
        <begin position="136"/>
        <end position="162"/>
    </location>
</feature>
<dbReference type="AlphaFoldDB" id="A0AAU7M025"/>
<feature type="transmembrane region" description="Helical" evidence="6">
    <location>
        <begin position="419"/>
        <end position="441"/>
    </location>
</feature>
<dbReference type="EMBL" id="CP157679">
    <property type="protein sequence ID" value="XBP73204.1"/>
    <property type="molecule type" value="Genomic_DNA"/>
</dbReference>
<feature type="transmembrane region" description="Helical" evidence="6">
    <location>
        <begin position="260"/>
        <end position="280"/>
    </location>
</feature>
<feature type="transmembrane region" description="Helical" evidence="6">
    <location>
        <begin position="228"/>
        <end position="248"/>
    </location>
</feature>
<sequence>MMDQPFFSIALNGVLIGIAYFLAAAGLTILFGILRILNFAHGSFIMVGAYVASTLLKQVGQYGPVTFLLICLAVGVVVGVIGLIVDRVVFRRLHGVDEAVALIATFALMLVVNGGAKLVWGANYLSVDPPTGLDGAIAIGPVMVPAFSMYMLAIGVVLFVLLEVFMHRSWAGKTLQAIAEDRWIMGILGHSPRRLELLAVFLAFFLAGFAGSVLVPNQILAPNLGNHFIIQAFAVVIVGGLGSMRGTFLAAMLLGIAESVGSVVMPSLSLYVCMIVILILRPQGLIAPRLSVAPGSWSFSWVWSGLFTRKSARSAATASTPVWSPKSGTAVPAHNTVAGQVPAAVWLLAVFALLLPTWASGGVLYIASLVLISSVFALSWNLMFGFGGMATFGHAAFFAIGSYLSAYMLKTAPQVSFEWVLLLALIGGALVAAVIGVIAIRRANGVQLAILTLALAEVLRVLISYSASLGRDEGLSAVPRPSFSFGDVTFTLTTDISYYLFLCAACGLIGWGIWALCYSAFGRTLASIRQDAQRALFLGINVDRFRLVSFVIAAAIAAFVGALAAPLSQIVTPDAASIARSTEPMLHTLVGGAGSFWGPAVGSLIFAAIDYATRTLPGMSELIMGITLLVIVLVAPGGVIGYFKSVSERWLVKRSSKKQTVIARSAP</sequence>
<geneLocation type="plasmid" evidence="7">
    <name>p4</name>
</geneLocation>
<protein>
    <submittedName>
        <fullName evidence="7">ABC transporter permease</fullName>
    </submittedName>
</protein>
<organism evidence="7">
    <name type="scientific">Polaromonas hydrogenivorans</name>
    <dbReference type="NCBI Taxonomy" id="335476"/>
    <lineage>
        <taxon>Bacteria</taxon>
        <taxon>Pseudomonadati</taxon>
        <taxon>Pseudomonadota</taxon>
        <taxon>Betaproteobacteria</taxon>
        <taxon>Burkholderiales</taxon>
        <taxon>Comamonadaceae</taxon>
        <taxon>Polaromonas</taxon>
    </lineage>
</organism>
<proteinExistence type="predicted"/>
<evidence type="ECO:0000256" key="1">
    <source>
        <dbReference type="ARBA" id="ARBA00004651"/>
    </source>
</evidence>
<reference evidence="7" key="1">
    <citation type="submission" date="2024-05" db="EMBL/GenBank/DDBJ databases">
        <authorList>
            <person name="Bunk B."/>
            <person name="Swiderski J."/>
            <person name="Sproer C."/>
            <person name="Thiel V."/>
        </authorList>
    </citation>
    <scope>NUCLEOTIDE SEQUENCE</scope>
    <source>
        <strain evidence="7">DSM 17735</strain>
        <plasmid evidence="7">p4</plasmid>
    </source>
</reference>
<feature type="transmembrane region" description="Helical" evidence="6">
    <location>
        <begin position="62"/>
        <end position="84"/>
    </location>
</feature>
<dbReference type="GO" id="GO:0015658">
    <property type="term" value="F:branched-chain amino acid transmembrane transporter activity"/>
    <property type="evidence" value="ECO:0007669"/>
    <property type="project" value="InterPro"/>
</dbReference>